<evidence type="ECO:0000256" key="2">
    <source>
        <dbReference type="SAM" id="MobiDB-lite"/>
    </source>
</evidence>
<evidence type="ECO:0000256" key="1">
    <source>
        <dbReference type="SAM" id="Coils"/>
    </source>
</evidence>
<feature type="compositionally biased region" description="Basic and acidic residues" evidence="2">
    <location>
        <begin position="576"/>
        <end position="599"/>
    </location>
</feature>
<protein>
    <submittedName>
        <fullName evidence="4">Uncharacterized protein</fullName>
    </submittedName>
</protein>
<dbReference type="AlphaFoldDB" id="A0A915HSA4"/>
<reference evidence="4" key="1">
    <citation type="submission" date="2022-11" db="UniProtKB">
        <authorList>
            <consortium name="WormBaseParasite"/>
        </authorList>
    </citation>
    <scope>IDENTIFICATION</scope>
</reference>
<feature type="region of interest" description="Disordered" evidence="2">
    <location>
        <begin position="576"/>
        <end position="605"/>
    </location>
</feature>
<proteinExistence type="predicted"/>
<feature type="coiled-coil region" evidence="1">
    <location>
        <begin position="276"/>
        <end position="359"/>
    </location>
</feature>
<accession>A0A915HSA4</accession>
<organism evidence="3 4">
    <name type="scientific">Romanomermis culicivorax</name>
    <name type="common">Nematode worm</name>
    <dbReference type="NCBI Taxonomy" id="13658"/>
    <lineage>
        <taxon>Eukaryota</taxon>
        <taxon>Metazoa</taxon>
        <taxon>Ecdysozoa</taxon>
        <taxon>Nematoda</taxon>
        <taxon>Enoplea</taxon>
        <taxon>Dorylaimia</taxon>
        <taxon>Mermithida</taxon>
        <taxon>Mermithoidea</taxon>
        <taxon>Mermithidae</taxon>
        <taxon>Romanomermis</taxon>
    </lineage>
</organism>
<keyword evidence="1" id="KW-0175">Coiled coil</keyword>
<feature type="coiled-coil region" evidence="1">
    <location>
        <begin position="407"/>
        <end position="467"/>
    </location>
</feature>
<sequence>MPMLTRCELLEFRFLDILKMVSNAHRKLDFNRPNDENIPLVADGDAHFTAISDFNVSASCPVTPMKRSVQSSLKKFAATPSPNLTSLRQRQNQIPSELNSSDFSRKDANLVKIGSFAFRQENLDGICKQECEKLRNIIENSRSELQKLLKIGIYGETQNISGFGGSSFGNATTTLSQEEFSFLKSLTINEMKDIYESECYKRKHTEYKVNLLQKQNLDLEQRLAVANGLNSRRLAIIEEIQRQFDEFLSHILAKDVERDEQCANLIEENLKLLEFAKNQSTTLDNLQEKRDFLTNQNRQNEDQLRKINQNYEQLQKDYESASKENKNQSAAIRNLTEKLTKFEDEKKRLLARDDDLSQQLLIHEKSTADLTSLIIKLKNDLQSEKIAKQGHIDELDRLHRSKIGALVQDSEKRISKIKDDLETKKNTELQRFKFEYETSLQLYDEKFKEILKERDDLAKKLKDFERNFDENLRVMYYTVQQRLASKYYELVTEFATPNIQSTSANNFSGTARGSCGPCYSTANTSRSLNFNENSAGLVDEFLVKMQTLQPLPSFRQNVENVTCSRGTKPDILALGRDFEPEATVENRKPPLDIGDDPHSKNASKF</sequence>
<dbReference type="WBParaSite" id="nRc.2.0.1.t04808-RA">
    <property type="protein sequence ID" value="nRc.2.0.1.t04808-RA"/>
    <property type="gene ID" value="nRc.2.0.1.g04808"/>
</dbReference>
<evidence type="ECO:0000313" key="4">
    <source>
        <dbReference type="WBParaSite" id="nRc.2.0.1.t04808-RA"/>
    </source>
</evidence>
<name>A0A915HSA4_ROMCU</name>
<dbReference type="Proteomes" id="UP000887565">
    <property type="component" value="Unplaced"/>
</dbReference>
<evidence type="ECO:0000313" key="3">
    <source>
        <dbReference type="Proteomes" id="UP000887565"/>
    </source>
</evidence>
<keyword evidence="3" id="KW-1185">Reference proteome</keyword>